<protein>
    <recommendedName>
        <fullName evidence="2">Biotin transporter</fullName>
    </recommendedName>
</protein>
<keyword evidence="2 3" id="KW-0472">Membrane</keyword>
<dbReference type="Gene3D" id="1.10.1760.20">
    <property type="match status" value="1"/>
</dbReference>
<accession>A0A1H9ZIG0</accession>
<feature type="transmembrane region" description="Helical" evidence="3">
    <location>
        <begin position="113"/>
        <end position="134"/>
    </location>
</feature>
<keyword evidence="2" id="KW-1003">Cell membrane</keyword>
<proteinExistence type="inferred from homology"/>
<sequence>MVMFPSKNGIKILILTSFFAILTYIGALIQVPMYPAPISLQTLFVMFAGLLLGSKYGVLSQLLYIFLGLLGLPIFTGGGGIGYVLTPTFGFIIGFLPLAYFSGFAKGNNFKVISMLLLGNLILYCIGITYLWFILNKIAGNDLSLITLLKGMTIYLPGDLLKIFITIPIALKIRKRLNI</sequence>
<comment type="similarity">
    <text evidence="1 2">Belongs to the BioY family.</text>
</comment>
<dbReference type="PANTHER" id="PTHR34295">
    <property type="entry name" value="BIOTIN TRANSPORTER BIOY"/>
    <property type="match status" value="1"/>
</dbReference>
<evidence type="ECO:0000313" key="4">
    <source>
        <dbReference type="EMBL" id="SES80608.1"/>
    </source>
</evidence>
<dbReference type="Pfam" id="PF02632">
    <property type="entry name" value="BioY"/>
    <property type="match status" value="1"/>
</dbReference>
<dbReference type="PIRSF" id="PIRSF016661">
    <property type="entry name" value="BioY"/>
    <property type="match status" value="1"/>
</dbReference>
<dbReference type="STRING" id="1120990.SAMN03080614_10098"/>
<keyword evidence="5" id="KW-1185">Reference proteome</keyword>
<evidence type="ECO:0000256" key="2">
    <source>
        <dbReference type="PIRNR" id="PIRNR016661"/>
    </source>
</evidence>
<evidence type="ECO:0000256" key="3">
    <source>
        <dbReference type="SAM" id="Phobius"/>
    </source>
</evidence>
<evidence type="ECO:0000256" key="1">
    <source>
        <dbReference type="ARBA" id="ARBA00010692"/>
    </source>
</evidence>
<dbReference type="PANTHER" id="PTHR34295:SF1">
    <property type="entry name" value="BIOTIN TRANSPORTER BIOY"/>
    <property type="match status" value="1"/>
</dbReference>
<feature type="transmembrane region" description="Helical" evidence="3">
    <location>
        <begin position="81"/>
        <end position="101"/>
    </location>
</feature>
<feature type="transmembrane region" description="Helical" evidence="3">
    <location>
        <begin position="12"/>
        <end position="30"/>
    </location>
</feature>
<keyword evidence="3" id="KW-1133">Transmembrane helix</keyword>
<dbReference type="Proteomes" id="UP000243819">
    <property type="component" value="Unassembled WGS sequence"/>
</dbReference>
<dbReference type="GO" id="GO:0005886">
    <property type="term" value="C:plasma membrane"/>
    <property type="evidence" value="ECO:0007669"/>
    <property type="project" value="UniProtKB-SubCell"/>
</dbReference>
<dbReference type="AlphaFoldDB" id="A0A1H9ZIG0"/>
<reference evidence="5" key="1">
    <citation type="submission" date="2016-10" db="EMBL/GenBank/DDBJ databases">
        <authorList>
            <person name="Varghese N."/>
            <person name="Submissions S."/>
        </authorList>
    </citation>
    <scope>NUCLEOTIDE SEQUENCE [LARGE SCALE GENOMIC DNA]</scope>
    <source>
        <strain evidence="5">DSM 13577</strain>
    </source>
</reference>
<feature type="transmembrane region" description="Helical" evidence="3">
    <location>
        <begin position="154"/>
        <end position="171"/>
    </location>
</feature>
<comment type="subcellular location">
    <subcellularLocation>
        <location evidence="2">Cell membrane</location>
        <topology evidence="2">Multi-pass membrane protein</topology>
    </subcellularLocation>
</comment>
<dbReference type="InterPro" id="IPR003784">
    <property type="entry name" value="BioY"/>
</dbReference>
<dbReference type="EMBL" id="FOIF01000009">
    <property type="protein sequence ID" value="SES80608.1"/>
    <property type="molecule type" value="Genomic_DNA"/>
</dbReference>
<evidence type="ECO:0000313" key="5">
    <source>
        <dbReference type="Proteomes" id="UP000243819"/>
    </source>
</evidence>
<organism evidence="4 5">
    <name type="scientific">Anaerobranca gottschalkii DSM 13577</name>
    <dbReference type="NCBI Taxonomy" id="1120990"/>
    <lineage>
        <taxon>Bacteria</taxon>
        <taxon>Bacillati</taxon>
        <taxon>Bacillota</taxon>
        <taxon>Clostridia</taxon>
        <taxon>Eubacteriales</taxon>
        <taxon>Proteinivoracaceae</taxon>
        <taxon>Anaerobranca</taxon>
    </lineage>
</organism>
<gene>
    <name evidence="4" type="ORF">SAMN03080614_10098</name>
</gene>
<feature type="transmembrane region" description="Helical" evidence="3">
    <location>
        <begin position="58"/>
        <end position="75"/>
    </location>
</feature>
<name>A0A1H9ZIG0_9FIRM</name>
<keyword evidence="3" id="KW-0812">Transmembrane</keyword>
<feature type="transmembrane region" description="Helical" evidence="3">
    <location>
        <begin position="36"/>
        <end position="53"/>
    </location>
</feature>
<dbReference type="GO" id="GO:0015225">
    <property type="term" value="F:biotin transmembrane transporter activity"/>
    <property type="evidence" value="ECO:0007669"/>
    <property type="project" value="UniProtKB-UniRule"/>
</dbReference>
<keyword evidence="2" id="KW-0813">Transport</keyword>